<name>D0LHH0_HALO1</name>
<keyword evidence="4" id="KW-1185">Reference proteome</keyword>
<feature type="compositionally biased region" description="Basic and acidic residues" evidence="1">
    <location>
        <begin position="67"/>
        <end position="93"/>
    </location>
</feature>
<evidence type="ECO:0000313" key="3">
    <source>
        <dbReference type="EMBL" id="ACY12832.1"/>
    </source>
</evidence>
<dbReference type="InterPro" id="IPR045481">
    <property type="entry name" value="fvmX3"/>
</dbReference>
<dbReference type="Proteomes" id="UP000001880">
    <property type="component" value="Chromosome"/>
</dbReference>
<feature type="region of interest" description="Disordered" evidence="1">
    <location>
        <begin position="47"/>
        <end position="93"/>
    </location>
</feature>
<feature type="domain" description="FtsH ternary system" evidence="2">
    <location>
        <begin position="1"/>
        <end position="81"/>
    </location>
</feature>
<organism evidence="3 4">
    <name type="scientific">Haliangium ochraceum (strain DSM 14365 / JCM 11303 / SMP-2)</name>
    <dbReference type="NCBI Taxonomy" id="502025"/>
    <lineage>
        <taxon>Bacteria</taxon>
        <taxon>Pseudomonadati</taxon>
        <taxon>Myxococcota</taxon>
        <taxon>Polyangia</taxon>
        <taxon>Haliangiales</taxon>
        <taxon>Kofleriaceae</taxon>
        <taxon>Haliangium</taxon>
    </lineage>
</organism>
<evidence type="ECO:0000313" key="4">
    <source>
        <dbReference type="Proteomes" id="UP000001880"/>
    </source>
</evidence>
<dbReference type="OrthoDB" id="4286432at2"/>
<protein>
    <recommendedName>
        <fullName evidence="2">FtsH ternary system domain-containing protein</fullName>
    </recommendedName>
</protein>
<dbReference type="RefSeq" id="WP_012825459.1">
    <property type="nucleotide sequence ID" value="NC_013440.1"/>
</dbReference>
<evidence type="ECO:0000256" key="1">
    <source>
        <dbReference type="SAM" id="MobiDB-lite"/>
    </source>
</evidence>
<dbReference type="EMBL" id="CP001804">
    <property type="protein sequence ID" value="ACY12832.1"/>
    <property type="molecule type" value="Genomic_DNA"/>
</dbReference>
<reference evidence="3 4" key="1">
    <citation type="journal article" date="2010" name="Stand. Genomic Sci.">
        <title>Complete genome sequence of Haliangium ochraceum type strain (SMP-2).</title>
        <authorList>
            <consortium name="US DOE Joint Genome Institute (JGI-PGF)"/>
            <person name="Ivanova N."/>
            <person name="Daum C."/>
            <person name="Lang E."/>
            <person name="Abt B."/>
            <person name="Kopitz M."/>
            <person name="Saunders E."/>
            <person name="Lapidus A."/>
            <person name="Lucas S."/>
            <person name="Glavina Del Rio T."/>
            <person name="Nolan M."/>
            <person name="Tice H."/>
            <person name="Copeland A."/>
            <person name="Cheng J.F."/>
            <person name="Chen F."/>
            <person name="Bruce D."/>
            <person name="Goodwin L."/>
            <person name="Pitluck S."/>
            <person name="Mavromatis K."/>
            <person name="Pati A."/>
            <person name="Mikhailova N."/>
            <person name="Chen A."/>
            <person name="Palaniappan K."/>
            <person name="Land M."/>
            <person name="Hauser L."/>
            <person name="Chang Y.J."/>
            <person name="Jeffries C.D."/>
            <person name="Detter J.C."/>
            <person name="Brettin T."/>
            <person name="Rohde M."/>
            <person name="Goker M."/>
            <person name="Bristow J."/>
            <person name="Markowitz V."/>
            <person name="Eisen J.A."/>
            <person name="Hugenholtz P."/>
            <person name="Kyrpides N.C."/>
            <person name="Klenk H.P."/>
        </authorList>
    </citation>
    <scope>NUCLEOTIDE SEQUENCE [LARGE SCALE GENOMIC DNA]</scope>
    <source>
        <strain evidence="4">DSM 14365 / CIP 107738 / JCM 11303 / AJ 13395 / SMP-2</strain>
    </source>
</reference>
<dbReference type="Pfam" id="PF19999">
    <property type="entry name" value="fvmX3"/>
    <property type="match status" value="1"/>
</dbReference>
<gene>
    <name evidence="3" type="ordered locus">Hoch_0191</name>
</gene>
<accession>D0LHH0</accession>
<evidence type="ECO:0000259" key="2">
    <source>
        <dbReference type="Pfam" id="PF19999"/>
    </source>
</evidence>
<dbReference type="KEGG" id="hoh:Hoch_0191"/>
<proteinExistence type="predicted"/>
<dbReference type="AlphaFoldDB" id="D0LHH0"/>
<dbReference type="HOGENOM" id="CLU_2395629_0_0_7"/>
<sequence>MATRVRFRFNKTTGEVEEFLVDDQDRNLPESEHDRIAGEVARMVAVRPHIEPVSDETAAAMPDTDNDNDRDRDSDGDRADERDADALPEPDRP</sequence>
<dbReference type="STRING" id="502025.Hoch_0191"/>